<evidence type="ECO:0000313" key="2">
    <source>
        <dbReference type="EMBL" id="RMI35637.1"/>
    </source>
</evidence>
<name>A0A3M2LDL7_9NOCA</name>
<dbReference type="RefSeq" id="WP_122186613.1">
    <property type="nucleotide sequence ID" value="NZ_RFFH01000001.1"/>
</dbReference>
<comment type="caution">
    <text evidence="2">The sequence shown here is derived from an EMBL/GenBank/DDBJ whole genome shotgun (WGS) entry which is preliminary data.</text>
</comment>
<dbReference type="EMBL" id="RFFH01000001">
    <property type="protein sequence ID" value="RMI35637.1"/>
    <property type="molecule type" value="Genomic_DNA"/>
</dbReference>
<keyword evidence="1" id="KW-0175">Coiled coil</keyword>
<dbReference type="Proteomes" id="UP000279275">
    <property type="component" value="Unassembled WGS sequence"/>
</dbReference>
<evidence type="ECO:0000313" key="3">
    <source>
        <dbReference type="Proteomes" id="UP000279275"/>
    </source>
</evidence>
<dbReference type="AlphaFoldDB" id="A0A3M2LDL7"/>
<keyword evidence="3" id="KW-1185">Reference proteome</keyword>
<proteinExistence type="predicted"/>
<dbReference type="OrthoDB" id="4530311at2"/>
<sequence>MGDASTALTAHDFLETFRNPDLPREHLQQLLTTVSGFLDNLASPAAEATAIALQLERALEQVLAERDAADRARDRRREARDRFLAVMTELRDFMVELPTLLDAEGAIGKAALGEGFEVHSDGGVRTTPDQAGVEPGKLELRRVELEEQMVAAIAARTALISDAVDRICELLATYPGSPEGSWVVREVAGFATDLDLAEPFATTIPVLPACSLQDLLIQILAEIDRGRSRT</sequence>
<reference evidence="2 3" key="1">
    <citation type="submission" date="2018-10" db="EMBL/GenBank/DDBJ databases">
        <title>Isolation from cow dung.</title>
        <authorList>
            <person name="Ling L."/>
        </authorList>
    </citation>
    <scope>NUCLEOTIDE SEQUENCE [LARGE SCALE GENOMIC DNA]</scope>
    <source>
        <strain evidence="2 3">NEAU-LL90</strain>
    </source>
</reference>
<accession>A0A3M2LDL7</accession>
<protein>
    <submittedName>
        <fullName evidence="2">Uncharacterized protein</fullName>
    </submittedName>
</protein>
<organism evidence="2 3">
    <name type="scientific">Nocardia stercoris</name>
    <dbReference type="NCBI Taxonomy" id="2483361"/>
    <lineage>
        <taxon>Bacteria</taxon>
        <taxon>Bacillati</taxon>
        <taxon>Actinomycetota</taxon>
        <taxon>Actinomycetes</taxon>
        <taxon>Mycobacteriales</taxon>
        <taxon>Nocardiaceae</taxon>
        <taxon>Nocardia</taxon>
    </lineage>
</organism>
<evidence type="ECO:0000256" key="1">
    <source>
        <dbReference type="SAM" id="Coils"/>
    </source>
</evidence>
<gene>
    <name evidence="2" type="ORF">EBN03_05250</name>
</gene>
<feature type="coiled-coil region" evidence="1">
    <location>
        <begin position="45"/>
        <end position="75"/>
    </location>
</feature>